<dbReference type="EC" id="2.7.13.3" evidence="2"/>
<feature type="transmembrane region" description="Helical" evidence="9">
    <location>
        <begin position="43"/>
        <end position="60"/>
    </location>
</feature>
<evidence type="ECO:0000256" key="2">
    <source>
        <dbReference type="ARBA" id="ARBA00012438"/>
    </source>
</evidence>
<evidence type="ECO:0000256" key="1">
    <source>
        <dbReference type="ARBA" id="ARBA00000085"/>
    </source>
</evidence>
<dbReference type="RefSeq" id="WP_409120013.1">
    <property type="nucleotide sequence ID" value="NZ_JBJVNI010000001.1"/>
</dbReference>
<dbReference type="InterPro" id="IPR036890">
    <property type="entry name" value="HATPase_C_sf"/>
</dbReference>
<evidence type="ECO:0000256" key="7">
    <source>
        <dbReference type="ARBA" id="ARBA00022840"/>
    </source>
</evidence>
<reference evidence="12 13" key="1">
    <citation type="submission" date="2024-12" db="EMBL/GenBank/DDBJ databases">
        <title>Forecasting of Potato common scab and diversities of Pathogenic streptomyces spp. in china.</title>
        <authorList>
            <person name="Handique U."/>
            <person name="Wu J."/>
        </authorList>
    </citation>
    <scope>NUCLEOTIDE SEQUENCE [LARGE SCALE GENOMIC DNA]</scope>
    <source>
        <strain evidence="12 13">ZRIMU1530</strain>
    </source>
</reference>
<organism evidence="12 13">
    <name type="scientific">Streptomyces niveiscabiei</name>
    <dbReference type="NCBI Taxonomy" id="164115"/>
    <lineage>
        <taxon>Bacteria</taxon>
        <taxon>Bacillati</taxon>
        <taxon>Actinomycetota</taxon>
        <taxon>Actinomycetes</taxon>
        <taxon>Kitasatosporales</taxon>
        <taxon>Streptomycetaceae</taxon>
        <taxon>Streptomyces</taxon>
    </lineage>
</organism>
<dbReference type="CDD" id="cd16917">
    <property type="entry name" value="HATPase_UhpB-NarQ-NarX-like"/>
    <property type="match status" value="1"/>
</dbReference>
<evidence type="ECO:0000256" key="3">
    <source>
        <dbReference type="ARBA" id="ARBA00022553"/>
    </source>
</evidence>
<keyword evidence="6 12" id="KW-0418">Kinase</keyword>
<evidence type="ECO:0000259" key="10">
    <source>
        <dbReference type="Pfam" id="PF02518"/>
    </source>
</evidence>
<keyword evidence="9" id="KW-0812">Transmembrane</keyword>
<keyword evidence="7" id="KW-0067">ATP-binding</keyword>
<keyword evidence="13" id="KW-1185">Reference proteome</keyword>
<dbReference type="EMBL" id="JBJVNI010000001">
    <property type="protein sequence ID" value="MFM9607209.1"/>
    <property type="molecule type" value="Genomic_DNA"/>
</dbReference>
<keyword evidence="9" id="KW-0472">Membrane</keyword>
<dbReference type="PANTHER" id="PTHR24421">
    <property type="entry name" value="NITRATE/NITRITE SENSOR PROTEIN NARX-RELATED"/>
    <property type="match status" value="1"/>
</dbReference>
<keyword evidence="8" id="KW-0902">Two-component regulatory system</keyword>
<keyword evidence="3" id="KW-0597">Phosphoprotein</keyword>
<comment type="catalytic activity">
    <reaction evidence="1">
        <text>ATP + protein L-histidine = ADP + protein N-phospho-L-histidine.</text>
        <dbReference type="EC" id="2.7.13.3"/>
    </reaction>
</comment>
<evidence type="ECO:0000256" key="5">
    <source>
        <dbReference type="ARBA" id="ARBA00022741"/>
    </source>
</evidence>
<keyword evidence="4" id="KW-0808">Transferase</keyword>
<evidence type="ECO:0000313" key="12">
    <source>
        <dbReference type="EMBL" id="MFM9607209.1"/>
    </source>
</evidence>
<proteinExistence type="predicted"/>
<dbReference type="PANTHER" id="PTHR24421:SF10">
    <property type="entry name" value="NITRATE_NITRITE SENSOR PROTEIN NARQ"/>
    <property type="match status" value="1"/>
</dbReference>
<gene>
    <name evidence="12" type="ORF">ACKI18_00625</name>
</gene>
<dbReference type="Pfam" id="PF02518">
    <property type="entry name" value="HATPase_c"/>
    <property type="match status" value="1"/>
</dbReference>
<accession>A0ABW9HGP3</accession>
<evidence type="ECO:0000256" key="8">
    <source>
        <dbReference type="ARBA" id="ARBA00023012"/>
    </source>
</evidence>
<evidence type="ECO:0000256" key="6">
    <source>
        <dbReference type="ARBA" id="ARBA00022777"/>
    </source>
</evidence>
<dbReference type="GO" id="GO:0016301">
    <property type="term" value="F:kinase activity"/>
    <property type="evidence" value="ECO:0007669"/>
    <property type="project" value="UniProtKB-KW"/>
</dbReference>
<dbReference type="InterPro" id="IPR050482">
    <property type="entry name" value="Sensor_HK_TwoCompSys"/>
</dbReference>
<feature type="domain" description="Histidine kinase/HSP90-like ATPase" evidence="10">
    <location>
        <begin position="311"/>
        <end position="396"/>
    </location>
</feature>
<evidence type="ECO:0000313" key="13">
    <source>
        <dbReference type="Proteomes" id="UP001631957"/>
    </source>
</evidence>
<name>A0ABW9HGP3_9ACTN</name>
<dbReference type="Gene3D" id="3.30.565.10">
    <property type="entry name" value="Histidine kinase-like ATPase, C-terminal domain"/>
    <property type="match status" value="1"/>
</dbReference>
<protein>
    <recommendedName>
        <fullName evidence="2">histidine kinase</fullName>
        <ecNumber evidence="2">2.7.13.3</ecNumber>
    </recommendedName>
</protein>
<dbReference type="InterPro" id="IPR003594">
    <property type="entry name" value="HATPase_dom"/>
</dbReference>
<feature type="domain" description="Signal transduction histidine kinase subgroup 3 dimerisation and phosphoacceptor" evidence="11">
    <location>
        <begin position="198"/>
        <end position="262"/>
    </location>
</feature>
<dbReference type="Proteomes" id="UP001631957">
    <property type="component" value="Unassembled WGS sequence"/>
</dbReference>
<evidence type="ECO:0000259" key="11">
    <source>
        <dbReference type="Pfam" id="PF07730"/>
    </source>
</evidence>
<feature type="transmembrane region" description="Helical" evidence="9">
    <location>
        <begin position="67"/>
        <end position="84"/>
    </location>
</feature>
<keyword evidence="9" id="KW-1133">Transmembrane helix</keyword>
<keyword evidence="5" id="KW-0547">Nucleotide-binding</keyword>
<evidence type="ECO:0000256" key="4">
    <source>
        <dbReference type="ARBA" id="ARBA00022679"/>
    </source>
</evidence>
<dbReference type="Pfam" id="PF07730">
    <property type="entry name" value="HisKA_3"/>
    <property type="match status" value="1"/>
</dbReference>
<sequence length="400" mass="42028">MTSTPTAPSDAPRPHRATVAALITVAAGLDLGDLHWFGFTTRWLSVIVVAGVTLGISLAWRRVRPVTALVVAGLGYLVSWVAVVSFPGTVLLPTMAQAALWVVVFGQVAEGTRRMRLAGISVLGGCIALEGLQNLQMIDRSDVPTAMLLYNTVTSTFVPLVLCAAADAVRGRIRLAVAQAEQAERLRELDARSAAHDERLCLARELHDVVANRLSAVAMRITAAGHVRRPPATPEGRVLDEIGREIDSALGELRSMLGTLRGEGGAADPSAPPSLANVRELAGFARLAGAEVTVVVEGTPAPLPGALDLTAYRIVQEALANVSRHARPPHATVTVGYRPDGVYLRVDDRGTRAAPGASPGHGIIGMRERAALCGGRATAGARPEGGWTVEATLPLPERTT</sequence>
<dbReference type="Gene3D" id="1.20.5.1930">
    <property type="match status" value="1"/>
</dbReference>
<comment type="caution">
    <text evidence="12">The sequence shown here is derived from an EMBL/GenBank/DDBJ whole genome shotgun (WGS) entry which is preliminary data.</text>
</comment>
<dbReference type="InterPro" id="IPR011712">
    <property type="entry name" value="Sig_transdc_His_kin_sub3_dim/P"/>
</dbReference>
<evidence type="ECO:0000256" key="9">
    <source>
        <dbReference type="SAM" id="Phobius"/>
    </source>
</evidence>
<dbReference type="SUPFAM" id="SSF55874">
    <property type="entry name" value="ATPase domain of HSP90 chaperone/DNA topoisomerase II/histidine kinase"/>
    <property type="match status" value="1"/>
</dbReference>